<dbReference type="FunFam" id="1.10.1200.10:FF:000016">
    <property type="entry name" value="Non-ribosomal peptide synthase"/>
    <property type="match status" value="1"/>
</dbReference>
<dbReference type="GO" id="GO:0006633">
    <property type="term" value="P:fatty acid biosynthetic process"/>
    <property type="evidence" value="ECO:0007669"/>
    <property type="project" value="TreeGrafter"/>
</dbReference>
<evidence type="ECO:0000313" key="7">
    <source>
        <dbReference type="Proteomes" id="UP000019225"/>
    </source>
</evidence>
<sequence>MSTGNEAVLEDLLAAVRAQPGVTEAAAVVRREARAERTRVAKRAEEAAPRRTNDHEGLPLAEAFGGEYVPRAGDPATLQEALKLAAELAPDKGITYVTASGDEEFQSYPRLLAEAQRGLTGLRGLGLRPGDPVLFQFADNRNFLVTFWACVLGGYLPTPVGTPLGFDRDNAVTRKLFNSWELLDRPLILTDQRLLAAARGLSVLWDVEDLRIEALEPLLAESESTDWFPATPDDPALHLLTSGSTGIPKCVRHAHRSIVARSVGHAIANGFTSQDVSLNWMPLDHVGGIVMYNVFSVVLRRQHVNAEIEAFLADPMIWMDWVHRFRVTDTWAPNFAFSLFNEHADKAADRTWDLSCLRYILNGGEAVVSRTAQRFGQVLREHGLPADAMRPAYGMSETSSGIVSSALSSVDDTAGTLCFAQDSMSGRLREAERGAQDSVTFTEVGGPQPGVRLRIVDHEDRVLPEDHIGRLQVTGPTIMTGYHRNEAANAAAFTADGWFSTGDLAFLHNGRLTITGRENDLIIIQGANFLSYDIESIVEQVPGTEVTFVAACAYAESEGDTDKLVVFFVPSSEFAADQRATVAEIKARLSREIGLQPHHAIPVPREVFPKTASGKIQRSQLVKDLRNGAFDEVLSEIEGAPEPEGALPNWFFDRAWLPAEQEARAELPTGPWLLLAPDGAQIPAEDNVIIVRQHEFDGDYLTLVERHKPSVVLHGFGLARGEGPVADQLHTGVYSVRGALQALAGSQVQLLVLTQGGSWAREGDRVDVAKAALPGLIRTAAAERVLPVVRQIDVDGGDLLAVVRAELAARGQNDLVSYRDCQRLVPRLRPVAVGDDLPPNVRVGGLYLLTGGLGGIGYEVAQYLLAAYQAKLLLVGRSEVGPEDERLADLQALGEVEYRSLDVADSAALAAAVTEAERAHGPLTGVLHLASADVSGQWSELEQHTVAREPLSAFSGIYQAKVFGTLALAELLEDRPEAVLVLFSSVNGDFGGSSFGAYSSANSFLNGFADHWGRERGRPVRCLAWSMWAGVGMNQGSPTAAAASRGFRAITDEQGLESLLFALATEHVHLLIGLDGRNEHIVRELAPEQLRNSEIVLAHTGPEIDPAALSEVVRRSPLPVRILAVREIPRDAEGGVDQARLLAAAAVDRPSGGHRHVEPATELERKLAELWAEVLGQQRIGREDRFFDLGGSSLRAAQLIARTNSALGTRLLVHQLYEHPTIGELAPVLAKELN</sequence>
<reference evidence="6 7" key="1">
    <citation type="journal article" date="2014" name="BMC Genomics">
        <title>Complete genome sequence of producer of the glycopeptide antibiotic Aculeximycin Kutzneria albida DSM 43870T, a representative of minor genus of Pseudonocardiaceae.</title>
        <authorList>
            <person name="Rebets Y."/>
            <person name="Tokovenko B."/>
            <person name="Lushchyk I."/>
            <person name="Ruckert C."/>
            <person name="Zaburannyi N."/>
            <person name="Bechthold A."/>
            <person name="Kalinowski J."/>
            <person name="Luzhetskyy A."/>
        </authorList>
    </citation>
    <scope>NUCLEOTIDE SEQUENCE [LARGE SCALE GENOMIC DNA]</scope>
    <source>
        <strain evidence="6">DSM 43870</strain>
    </source>
</reference>
<dbReference type="Gene3D" id="3.30.300.30">
    <property type="match status" value="1"/>
</dbReference>
<protein>
    <recommendedName>
        <fullName evidence="5">Carrier domain-containing protein</fullName>
    </recommendedName>
</protein>
<keyword evidence="7" id="KW-1185">Reference proteome</keyword>
<name>W5WF89_9PSEU</name>
<dbReference type="eggNOG" id="COG1028">
    <property type="taxonomic scope" value="Bacteria"/>
</dbReference>
<dbReference type="InterPro" id="IPR000873">
    <property type="entry name" value="AMP-dep_synth/lig_dom"/>
</dbReference>
<dbReference type="Pfam" id="PF00501">
    <property type="entry name" value="AMP-binding"/>
    <property type="match status" value="1"/>
</dbReference>
<dbReference type="Pfam" id="PF08659">
    <property type="entry name" value="KR"/>
    <property type="match status" value="1"/>
</dbReference>
<evidence type="ECO:0000259" key="5">
    <source>
        <dbReference type="PROSITE" id="PS50075"/>
    </source>
</evidence>
<evidence type="ECO:0000256" key="4">
    <source>
        <dbReference type="ARBA" id="ARBA00022553"/>
    </source>
</evidence>
<dbReference type="eggNOG" id="COG1020">
    <property type="taxonomic scope" value="Bacteria"/>
</dbReference>
<feature type="domain" description="Carrier" evidence="5">
    <location>
        <begin position="1158"/>
        <end position="1233"/>
    </location>
</feature>
<dbReference type="InterPro" id="IPR020806">
    <property type="entry name" value="PKS_PP-bd"/>
</dbReference>
<dbReference type="GO" id="GO:0005886">
    <property type="term" value="C:plasma membrane"/>
    <property type="evidence" value="ECO:0007669"/>
    <property type="project" value="TreeGrafter"/>
</dbReference>
<dbReference type="InterPro" id="IPR045851">
    <property type="entry name" value="AMP-bd_C_sf"/>
</dbReference>
<dbReference type="SUPFAM" id="SSF56801">
    <property type="entry name" value="Acetyl-CoA synthetase-like"/>
    <property type="match status" value="1"/>
</dbReference>
<dbReference type="KEGG" id="kal:KALB_6152"/>
<dbReference type="InterPro" id="IPR013968">
    <property type="entry name" value="PKS_KR"/>
</dbReference>
<keyword evidence="3" id="KW-0596">Phosphopantetheine</keyword>
<dbReference type="PANTHER" id="PTHR22754">
    <property type="entry name" value="DISCO-INTERACTING PROTEIN 2 DIP2 -RELATED"/>
    <property type="match status" value="1"/>
</dbReference>
<dbReference type="SUPFAM" id="SSF47336">
    <property type="entry name" value="ACP-like"/>
    <property type="match status" value="1"/>
</dbReference>
<dbReference type="eggNOG" id="COG0318">
    <property type="taxonomic scope" value="Bacteria"/>
</dbReference>
<dbReference type="AlphaFoldDB" id="W5WF89"/>
<accession>W5WF89</accession>
<comment type="similarity">
    <text evidence="2">Belongs to the ATP-dependent AMP-binding enzyme family.</text>
</comment>
<dbReference type="Pfam" id="PF00550">
    <property type="entry name" value="PP-binding"/>
    <property type="match status" value="1"/>
</dbReference>
<evidence type="ECO:0000256" key="1">
    <source>
        <dbReference type="ARBA" id="ARBA00001957"/>
    </source>
</evidence>
<dbReference type="InterPro" id="IPR042099">
    <property type="entry name" value="ANL_N_sf"/>
</dbReference>
<dbReference type="InterPro" id="IPR057326">
    <property type="entry name" value="KR_dom"/>
</dbReference>
<organism evidence="6 7">
    <name type="scientific">Kutzneria albida DSM 43870</name>
    <dbReference type="NCBI Taxonomy" id="1449976"/>
    <lineage>
        <taxon>Bacteria</taxon>
        <taxon>Bacillati</taxon>
        <taxon>Actinomycetota</taxon>
        <taxon>Actinomycetes</taxon>
        <taxon>Pseudonocardiales</taxon>
        <taxon>Pseudonocardiaceae</taxon>
        <taxon>Kutzneria</taxon>
    </lineage>
</organism>
<dbReference type="Proteomes" id="UP000019225">
    <property type="component" value="Chromosome"/>
</dbReference>
<evidence type="ECO:0000256" key="2">
    <source>
        <dbReference type="ARBA" id="ARBA00006432"/>
    </source>
</evidence>
<dbReference type="STRING" id="1449976.KALB_6152"/>
<dbReference type="OrthoDB" id="3671040at2"/>
<dbReference type="Gene3D" id="3.40.50.720">
    <property type="entry name" value="NAD(P)-binding Rossmann-like Domain"/>
    <property type="match status" value="1"/>
</dbReference>
<dbReference type="EMBL" id="CP007155">
    <property type="protein sequence ID" value="AHH99512.1"/>
    <property type="molecule type" value="Genomic_DNA"/>
</dbReference>
<dbReference type="RefSeq" id="WP_025359422.1">
    <property type="nucleotide sequence ID" value="NZ_CP007155.1"/>
</dbReference>
<dbReference type="PATRIC" id="fig|1449976.3.peg.6173"/>
<dbReference type="GO" id="GO:0044550">
    <property type="term" value="P:secondary metabolite biosynthetic process"/>
    <property type="evidence" value="ECO:0007669"/>
    <property type="project" value="UniProtKB-ARBA"/>
</dbReference>
<dbReference type="PROSITE" id="PS50075">
    <property type="entry name" value="CARRIER"/>
    <property type="match status" value="1"/>
</dbReference>
<keyword evidence="4" id="KW-0597">Phosphoprotein</keyword>
<evidence type="ECO:0000313" key="6">
    <source>
        <dbReference type="EMBL" id="AHH99512.1"/>
    </source>
</evidence>
<evidence type="ECO:0000256" key="3">
    <source>
        <dbReference type="ARBA" id="ARBA00022450"/>
    </source>
</evidence>
<dbReference type="Gene3D" id="1.10.1200.10">
    <property type="entry name" value="ACP-like"/>
    <property type="match status" value="1"/>
</dbReference>
<dbReference type="GO" id="GO:0070566">
    <property type="term" value="F:adenylyltransferase activity"/>
    <property type="evidence" value="ECO:0007669"/>
    <property type="project" value="TreeGrafter"/>
</dbReference>
<gene>
    <name evidence="6" type="ORF">KALB_6152</name>
</gene>
<dbReference type="Gene3D" id="3.40.50.12780">
    <property type="entry name" value="N-terminal domain of ligase-like"/>
    <property type="match status" value="1"/>
</dbReference>
<dbReference type="InterPro" id="IPR009081">
    <property type="entry name" value="PP-bd_ACP"/>
</dbReference>
<dbReference type="InterPro" id="IPR036736">
    <property type="entry name" value="ACP-like_sf"/>
</dbReference>
<dbReference type="HOGENOM" id="CLU_000895_0_0_11"/>
<dbReference type="InterPro" id="IPR036291">
    <property type="entry name" value="NAD(P)-bd_dom_sf"/>
</dbReference>
<proteinExistence type="inferred from homology"/>
<dbReference type="PANTHER" id="PTHR22754:SF32">
    <property type="entry name" value="DISCO-INTERACTING PROTEIN 2"/>
    <property type="match status" value="1"/>
</dbReference>
<dbReference type="GO" id="GO:0031177">
    <property type="term" value="F:phosphopantetheine binding"/>
    <property type="evidence" value="ECO:0007669"/>
    <property type="project" value="InterPro"/>
</dbReference>
<comment type="cofactor">
    <cofactor evidence="1">
        <name>pantetheine 4'-phosphate</name>
        <dbReference type="ChEBI" id="CHEBI:47942"/>
    </cofactor>
</comment>
<dbReference type="SMART" id="SM00823">
    <property type="entry name" value="PKS_PP"/>
    <property type="match status" value="1"/>
</dbReference>
<dbReference type="SUPFAM" id="SSF51735">
    <property type="entry name" value="NAD(P)-binding Rossmann-fold domains"/>
    <property type="match status" value="2"/>
</dbReference>
<dbReference type="SMART" id="SM00822">
    <property type="entry name" value="PKS_KR"/>
    <property type="match status" value="1"/>
</dbReference>